<keyword evidence="1" id="KW-0472">Membrane</keyword>
<name>A0AAD2G1K1_9STRA</name>
<keyword evidence="1" id="KW-0812">Transmembrane</keyword>
<evidence type="ECO:0000256" key="1">
    <source>
        <dbReference type="SAM" id="Phobius"/>
    </source>
</evidence>
<comment type="caution">
    <text evidence="2">The sequence shown here is derived from an EMBL/GenBank/DDBJ whole genome shotgun (WGS) entry which is preliminary data.</text>
</comment>
<proteinExistence type="predicted"/>
<dbReference type="AlphaFoldDB" id="A0AAD2G1K1"/>
<gene>
    <name evidence="2" type="ORF">CYCCA115_LOCUS18151</name>
</gene>
<keyword evidence="3" id="KW-1185">Reference proteome</keyword>
<sequence>MLVPSFQPCIFLQSINNPTSDQICWMSSTCLLIHSLIACALLSNSALAHDQQCVIDQKGDHGSCNSGSADLQSQYDRLMNLPAHLQPAALKSGTAPWNEEQEVWLCPDHRSPSDRRRIDYYTGMDCEEMEVLFSLYRADEMPTQYAFGFDYQSWCKCPGVTAKPEQSCELCPGDDGGIEKENDDTRLNAIFLVSRGGKSIVMSCSQAMEYAFYITNEDRCMDDLKEARTFCCDPLASTKSEEESSQVFSLRDFQITILFILSGAALAHIIVFVAMFIMAKIDKHWYSWEDL</sequence>
<organism evidence="2 3">
    <name type="scientific">Cylindrotheca closterium</name>
    <dbReference type="NCBI Taxonomy" id="2856"/>
    <lineage>
        <taxon>Eukaryota</taxon>
        <taxon>Sar</taxon>
        <taxon>Stramenopiles</taxon>
        <taxon>Ochrophyta</taxon>
        <taxon>Bacillariophyta</taxon>
        <taxon>Bacillariophyceae</taxon>
        <taxon>Bacillariophycidae</taxon>
        <taxon>Bacillariales</taxon>
        <taxon>Bacillariaceae</taxon>
        <taxon>Cylindrotheca</taxon>
    </lineage>
</organism>
<protein>
    <submittedName>
        <fullName evidence="2">Uncharacterized protein</fullName>
    </submittedName>
</protein>
<reference evidence="2" key="1">
    <citation type="submission" date="2023-08" db="EMBL/GenBank/DDBJ databases">
        <authorList>
            <person name="Audoor S."/>
            <person name="Bilcke G."/>
        </authorList>
    </citation>
    <scope>NUCLEOTIDE SEQUENCE</scope>
</reference>
<dbReference type="EMBL" id="CAKOGP040002014">
    <property type="protein sequence ID" value="CAJ1959732.1"/>
    <property type="molecule type" value="Genomic_DNA"/>
</dbReference>
<evidence type="ECO:0000313" key="2">
    <source>
        <dbReference type="EMBL" id="CAJ1959732.1"/>
    </source>
</evidence>
<accession>A0AAD2G1K1</accession>
<evidence type="ECO:0000313" key="3">
    <source>
        <dbReference type="Proteomes" id="UP001295423"/>
    </source>
</evidence>
<keyword evidence="1" id="KW-1133">Transmembrane helix</keyword>
<dbReference type="Proteomes" id="UP001295423">
    <property type="component" value="Unassembled WGS sequence"/>
</dbReference>
<feature type="transmembrane region" description="Helical" evidence="1">
    <location>
        <begin position="255"/>
        <end position="277"/>
    </location>
</feature>